<evidence type="ECO:0000259" key="9">
    <source>
        <dbReference type="Pfam" id="PF01757"/>
    </source>
</evidence>
<dbReference type="PATRIC" id="fig|693.5.peg.2719"/>
<feature type="transmembrane region" description="Helical" evidence="8">
    <location>
        <begin position="141"/>
        <end position="159"/>
    </location>
</feature>
<organism evidence="11 12">
    <name type="scientific">Vibrio nereis</name>
    <dbReference type="NCBI Taxonomy" id="693"/>
    <lineage>
        <taxon>Bacteria</taxon>
        <taxon>Pseudomonadati</taxon>
        <taxon>Pseudomonadota</taxon>
        <taxon>Gammaproteobacteria</taxon>
        <taxon>Vibrionales</taxon>
        <taxon>Vibrionaceae</taxon>
        <taxon>Vibrio</taxon>
    </lineage>
</organism>
<evidence type="ECO:0008006" key="13">
    <source>
        <dbReference type="Google" id="ProtNLM"/>
    </source>
</evidence>
<dbReference type="InterPro" id="IPR043968">
    <property type="entry name" value="SGNH"/>
</dbReference>
<dbReference type="OrthoDB" id="9767863at2"/>
<evidence type="ECO:0000259" key="10">
    <source>
        <dbReference type="Pfam" id="PF19040"/>
    </source>
</evidence>
<keyword evidence="6 8" id="KW-0472">Membrane</keyword>
<dbReference type="InterPro" id="IPR036514">
    <property type="entry name" value="SGNH_hydro_sf"/>
</dbReference>
<dbReference type="RefSeq" id="WP_053396300.1">
    <property type="nucleotide sequence ID" value="NZ_LHPJ01000010.1"/>
</dbReference>
<feature type="transmembrane region" description="Helical" evidence="8">
    <location>
        <begin position="328"/>
        <end position="344"/>
    </location>
</feature>
<keyword evidence="12" id="KW-1185">Reference proteome</keyword>
<evidence type="ECO:0000256" key="2">
    <source>
        <dbReference type="ARBA" id="ARBA00022475"/>
    </source>
</evidence>
<evidence type="ECO:0000313" key="12">
    <source>
        <dbReference type="Proteomes" id="UP000037515"/>
    </source>
</evidence>
<feature type="transmembrane region" description="Helical" evidence="8">
    <location>
        <begin position="72"/>
        <end position="92"/>
    </location>
</feature>
<dbReference type="InterPro" id="IPR050879">
    <property type="entry name" value="Acyltransferase_3"/>
</dbReference>
<feature type="domain" description="SGNH" evidence="10">
    <location>
        <begin position="380"/>
        <end position="619"/>
    </location>
</feature>
<sequence length="634" mass="72839">MKFRQDINALRAISVLVVVLFHFTPSLLKGGFIGVDVFFVISGFLMTSIIMKGIENQQFSLKQFYASRVNRIIPALVFMCGVILLLGFFILLPKDYEMLGKHARDSVTFISNYTYEKESGYFDQEAKSKWFLHTWSLSVEWQFYLIYPLLLLSISKLKLGGRLREIITALTVISFVWCLYLGYSDPNSVYYQLTSRAWELLLGSFGYFFQSKVSKRFGTLGWVLIITSSIFIDESYLWPSLLTLIPVFGALLVILSNSQGALSKSKVTRRLGLYSYSIYLWHWPIVVGLSYFNMSDYWILIGILLSVTLGALSYQFIEPIGQVKNNSLYVLIALLFVYLFSSYVRTDGMPERWTMSEEIRNIYSNISETPRKECGKREVEDACKLFSSNPSWVVFGDSHSYELAYSLGELLQESGDGVIEYSRSGCPIITNPDNKLYNKLYKKECADWRLKAIDLIGENSDVKNVVMINRYNVGLFGENELDYPNLPNHYSEQHRDDFFTDVETAISEISRSGKNIWLISGVPEMGQDIYSLIGQAYIKGINLDNLFANEINYQIRRNMYSFERLRAISSKYSNVHFVDIREIFCDNVSCYAIRDAIPLYRDDDHLSLLGAKQVGELLLEQYSKKLEKSKSSTL</sequence>
<feature type="transmembrane region" description="Helical" evidence="8">
    <location>
        <begin position="238"/>
        <end position="259"/>
    </location>
</feature>
<feature type="domain" description="Acyltransferase 3" evidence="9">
    <location>
        <begin position="6"/>
        <end position="309"/>
    </location>
</feature>
<dbReference type="GO" id="GO:0016788">
    <property type="term" value="F:hydrolase activity, acting on ester bonds"/>
    <property type="evidence" value="ECO:0007669"/>
    <property type="project" value="UniProtKB-ARBA"/>
</dbReference>
<dbReference type="PANTHER" id="PTHR23028:SF53">
    <property type="entry name" value="ACYL_TRANSF_3 DOMAIN-CONTAINING PROTEIN"/>
    <property type="match status" value="1"/>
</dbReference>
<evidence type="ECO:0000256" key="4">
    <source>
        <dbReference type="ARBA" id="ARBA00022692"/>
    </source>
</evidence>
<gene>
    <name evidence="11" type="ORF">AKJ17_13270</name>
</gene>
<feature type="transmembrane region" description="Helical" evidence="8">
    <location>
        <begin position="30"/>
        <end position="51"/>
    </location>
</feature>
<keyword evidence="5 8" id="KW-1133">Transmembrane helix</keyword>
<dbReference type="EMBL" id="LHPJ01000010">
    <property type="protein sequence ID" value="KOO02893.1"/>
    <property type="molecule type" value="Genomic_DNA"/>
</dbReference>
<dbReference type="PANTHER" id="PTHR23028">
    <property type="entry name" value="ACETYLTRANSFERASE"/>
    <property type="match status" value="1"/>
</dbReference>
<dbReference type="Gene3D" id="3.40.50.1110">
    <property type="entry name" value="SGNH hydrolase"/>
    <property type="match status" value="1"/>
</dbReference>
<name>A0A0M0HMD6_VIBNE</name>
<dbReference type="AlphaFoldDB" id="A0A0M0HMD6"/>
<dbReference type="STRING" id="693.AKJ17_13270"/>
<dbReference type="SUPFAM" id="SSF52266">
    <property type="entry name" value="SGNH hydrolase"/>
    <property type="match status" value="1"/>
</dbReference>
<keyword evidence="4 8" id="KW-0812">Transmembrane</keyword>
<evidence type="ECO:0000256" key="3">
    <source>
        <dbReference type="ARBA" id="ARBA00022679"/>
    </source>
</evidence>
<dbReference type="GO" id="GO:0005886">
    <property type="term" value="C:plasma membrane"/>
    <property type="evidence" value="ECO:0007669"/>
    <property type="project" value="UniProtKB-SubCell"/>
</dbReference>
<evidence type="ECO:0000256" key="1">
    <source>
        <dbReference type="ARBA" id="ARBA00004651"/>
    </source>
</evidence>
<dbReference type="Proteomes" id="UP000037515">
    <property type="component" value="Unassembled WGS sequence"/>
</dbReference>
<comment type="caution">
    <text evidence="11">The sequence shown here is derived from an EMBL/GenBank/DDBJ whole genome shotgun (WGS) entry which is preliminary data.</text>
</comment>
<reference evidence="12" key="1">
    <citation type="submission" date="2015-08" db="EMBL/GenBank/DDBJ databases">
        <title>Vibrio galatheae sp. nov., a novel member of the Vibrionaceae family isolated from the Solomon Islands.</title>
        <authorList>
            <person name="Giubergia S."/>
            <person name="Machado H."/>
            <person name="Mateiu R.V."/>
            <person name="Gram L."/>
        </authorList>
    </citation>
    <scope>NUCLEOTIDE SEQUENCE [LARGE SCALE GENOMIC DNA]</scope>
    <source>
        <strain evidence="12">DSM 19584</strain>
    </source>
</reference>
<feature type="transmembrane region" description="Helical" evidence="8">
    <location>
        <begin position="7"/>
        <end position="24"/>
    </location>
</feature>
<dbReference type="GO" id="GO:0009103">
    <property type="term" value="P:lipopolysaccharide biosynthetic process"/>
    <property type="evidence" value="ECO:0007669"/>
    <property type="project" value="TreeGrafter"/>
</dbReference>
<dbReference type="Pfam" id="PF19040">
    <property type="entry name" value="SGNH"/>
    <property type="match status" value="1"/>
</dbReference>
<feature type="transmembrane region" description="Helical" evidence="8">
    <location>
        <begin position="271"/>
        <end position="291"/>
    </location>
</feature>
<keyword evidence="3" id="KW-0808">Transferase</keyword>
<evidence type="ECO:0000256" key="6">
    <source>
        <dbReference type="ARBA" id="ARBA00023136"/>
    </source>
</evidence>
<feature type="transmembrane region" description="Helical" evidence="8">
    <location>
        <begin position="297"/>
        <end position="316"/>
    </location>
</feature>
<keyword evidence="7" id="KW-0012">Acyltransferase</keyword>
<keyword evidence="2" id="KW-1003">Cell membrane</keyword>
<evidence type="ECO:0000256" key="5">
    <source>
        <dbReference type="ARBA" id="ARBA00022989"/>
    </source>
</evidence>
<protein>
    <recommendedName>
        <fullName evidence="13">Acyltransferase</fullName>
    </recommendedName>
</protein>
<evidence type="ECO:0000256" key="7">
    <source>
        <dbReference type="ARBA" id="ARBA00023315"/>
    </source>
</evidence>
<dbReference type="Pfam" id="PF01757">
    <property type="entry name" value="Acyl_transf_3"/>
    <property type="match status" value="1"/>
</dbReference>
<comment type="subcellular location">
    <subcellularLocation>
        <location evidence="1">Cell membrane</location>
        <topology evidence="1">Multi-pass membrane protein</topology>
    </subcellularLocation>
</comment>
<feature type="transmembrane region" description="Helical" evidence="8">
    <location>
        <begin position="166"/>
        <end position="183"/>
    </location>
</feature>
<evidence type="ECO:0000256" key="8">
    <source>
        <dbReference type="SAM" id="Phobius"/>
    </source>
</evidence>
<dbReference type="InterPro" id="IPR002656">
    <property type="entry name" value="Acyl_transf_3_dom"/>
</dbReference>
<proteinExistence type="predicted"/>
<dbReference type="GO" id="GO:0016747">
    <property type="term" value="F:acyltransferase activity, transferring groups other than amino-acyl groups"/>
    <property type="evidence" value="ECO:0007669"/>
    <property type="project" value="InterPro"/>
</dbReference>
<evidence type="ECO:0000313" key="11">
    <source>
        <dbReference type="EMBL" id="KOO02893.1"/>
    </source>
</evidence>
<accession>A0A0M0HMD6</accession>